<feature type="region of interest" description="Disordered" evidence="9">
    <location>
        <begin position="1"/>
        <end position="22"/>
    </location>
</feature>
<evidence type="ECO:0000259" key="10">
    <source>
        <dbReference type="SMART" id="SM00500"/>
    </source>
</evidence>
<dbReference type="GO" id="GO:0016607">
    <property type="term" value="C:nuclear speck"/>
    <property type="evidence" value="ECO:0007669"/>
    <property type="project" value="UniProtKB-SubCell"/>
</dbReference>
<dbReference type="GO" id="GO:0071021">
    <property type="term" value="C:U2-type post-spliceosomal complex"/>
    <property type="evidence" value="ECO:0007669"/>
    <property type="project" value="TreeGrafter"/>
</dbReference>
<dbReference type="PANTHER" id="PTHR13007:SF19">
    <property type="entry name" value="PRE-MRNA-SPLICING FACTOR 18"/>
    <property type="match status" value="1"/>
</dbReference>
<dbReference type="EMBL" id="CAJVCH010570337">
    <property type="protein sequence ID" value="CAG7834697.1"/>
    <property type="molecule type" value="Genomic_DNA"/>
</dbReference>
<evidence type="ECO:0000256" key="2">
    <source>
        <dbReference type="ARBA" id="ARBA00008137"/>
    </source>
</evidence>
<evidence type="ECO:0000256" key="8">
    <source>
        <dbReference type="ARBA" id="ARBA00031388"/>
    </source>
</evidence>
<protein>
    <recommendedName>
        <fullName evidence="3">Pre-mRNA-splicing factor 18</fullName>
    </recommendedName>
    <alternativeName>
        <fullName evidence="8">PRP18 homolog</fullName>
    </alternativeName>
</protein>
<dbReference type="GO" id="GO:0046540">
    <property type="term" value="C:U4/U6 x U5 tri-snRNP complex"/>
    <property type="evidence" value="ECO:0007669"/>
    <property type="project" value="TreeGrafter"/>
</dbReference>
<feature type="compositionally biased region" description="Basic and acidic residues" evidence="9">
    <location>
        <begin position="1"/>
        <end position="10"/>
    </location>
</feature>
<name>A0A8J2LQH9_9HEXA</name>
<dbReference type="FunFam" id="1.20.940.10:FF:000002">
    <property type="entry name" value="Pre-mRNA processing factor 18"/>
    <property type="match status" value="1"/>
</dbReference>
<feature type="domain" description="Pre-mRNA processing factor 4 (PRP4)-like" evidence="10">
    <location>
        <begin position="83"/>
        <end position="133"/>
    </location>
</feature>
<dbReference type="SMART" id="SM00500">
    <property type="entry name" value="SFM"/>
    <property type="match status" value="1"/>
</dbReference>
<dbReference type="PANTHER" id="PTHR13007">
    <property type="entry name" value="PRE-MRNA SPLICING FACTOR-RELATED"/>
    <property type="match status" value="1"/>
</dbReference>
<reference evidence="11" key="1">
    <citation type="submission" date="2021-06" db="EMBL/GenBank/DDBJ databases">
        <authorList>
            <person name="Hodson N. C."/>
            <person name="Mongue J. A."/>
            <person name="Jaron S. K."/>
        </authorList>
    </citation>
    <scope>NUCLEOTIDE SEQUENCE</scope>
</reference>
<evidence type="ECO:0000256" key="3">
    <source>
        <dbReference type="ARBA" id="ARBA00018242"/>
    </source>
</evidence>
<dbReference type="InterPro" id="IPR039979">
    <property type="entry name" value="PRPF18"/>
</dbReference>
<dbReference type="OrthoDB" id="10261918at2759"/>
<dbReference type="InterPro" id="IPR004098">
    <property type="entry name" value="Prp18"/>
</dbReference>
<organism evidence="11 12">
    <name type="scientific">Allacma fusca</name>
    <dbReference type="NCBI Taxonomy" id="39272"/>
    <lineage>
        <taxon>Eukaryota</taxon>
        <taxon>Metazoa</taxon>
        <taxon>Ecdysozoa</taxon>
        <taxon>Arthropoda</taxon>
        <taxon>Hexapoda</taxon>
        <taxon>Collembola</taxon>
        <taxon>Symphypleona</taxon>
        <taxon>Sminthuridae</taxon>
        <taxon>Allacma</taxon>
    </lineage>
</organism>
<accession>A0A8J2LQH9</accession>
<keyword evidence="4" id="KW-0507">mRNA processing</keyword>
<dbReference type="Pfam" id="PF02840">
    <property type="entry name" value="Prp18"/>
    <property type="match status" value="1"/>
</dbReference>
<sequence>MEQLKAEIERKRKQLAQTVGTGPEKKYFKRAELMAKHEEEYLKKHAPQKLAQNLPLIQSAASGSSKLGTATTYPGNVEDLPKLSRREVIRRLRERGEPILLFGESEPEAVKRLRKLEILEPEINRGLRNDFQAALEQVDQAYLEEMLRSVKPETTDQKKPGDVHVQEDNYTFESLRVTATETFADKKNLEGHAKMILTWCKFILKTWGQLLNSRAEEEKLSVRGKLASATYTQTVEYLRPLFRKLKSHTLPDDILEALTEIVSFMLDKEYLRANDAYLEMAIGNAPWPIGVTMVGIHARTGREKIFSRNVAHVMNDETQRKYIQGLKRIMTKSKGQHDHRHTEHRGAIFGGRTYGHKRTEVKSEKIC</sequence>
<gene>
    <name evidence="11" type="ORF">AFUS01_LOCUS44171</name>
</gene>
<evidence type="ECO:0000313" key="11">
    <source>
        <dbReference type="EMBL" id="CAG7834697.1"/>
    </source>
</evidence>
<evidence type="ECO:0000313" key="12">
    <source>
        <dbReference type="Proteomes" id="UP000708208"/>
    </source>
</evidence>
<dbReference type="GO" id="GO:0000350">
    <property type="term" value="P:generation of catalytic spliceosome for second transesterification step"/>
    <property type="evidence" value="ECO:0007669"/>
    <property type="project" value="TreeGrafter"/>
</dbReference>
<keyword evidence="12" id="KW-1185">Reference proteome</keyword>
<dbReference type="Proteomes" id="UP000708208">
    <property type="component" value="Unassembled WGS sequence"/>
</dbReference>
<evidence type="ECO:0000256" key="9">
    <source>
        <dbReference type="SAM" id="MobiDB-lite"/>
    </source>
</evidence>
<comment type="subcellular location">
    <subcellularLocation>
        <location evidence="1">Nucleus speckle</location>
    </subcellularLocation>
</comment>
<keyword evidence="7" id="KW-0539">Nucleus</keyword>
<evidence type="ECO:0000256" key="1">
    <source>
        <dbReference type="ARBA" id="ARBA00004324"/>
    </source>
</evidence>
<comment type="similarity">
    <text evidence="2">Belongs to the PRP18 family.</text>
</comment>
<dbReference type="GO" id="GO:0005682">
    <property type="term" value="C:U5 snRNP"/>
    <property type="evidence" value="ECO:0007669"/>
    <property type="project" value="TreeGrafter"/>
</dbReference>
<evidence type="ECO:0000256" key="7">
    <source>
        <dbReference type="ARBA" id="ARBA00023242"/>
    </source>
</evidence>
<evidence type="ECO:0000256" key="4">
    <source>
        <dbReference type="ARBA" id="ARBA00022664"/>
    </source>
</evidence>
<proteinExistence type="inferred from homology"/>
<dbReference type="Pfam" id="PF08799">
    <property type="entry name" value="PRP4"/>
    <property type="match status" value="1"/>
</dbReference>
<dbReference type="AlphaFoldDB" id="A0A8J2LQH9"/>
<dbReference type="FunFam" id="4.10.280.110:FF:000001">
    <property type="entry name" value="pre-mRNA-splicing factor 18 isoform X2"/>
    <property type="match status" value="1"/>
</dbReference>
<keyword evidence="5" id="KW-0747">Spliceosome</keyword>
<keyword evidence="6" id="KW-0508">mRNA splicing</keyword>
<evidence type="ECO:0000256" key="6">
    <source>
        <dbReference type="ARBA" id="ARBA00023187"/>
    </source>
</evidence>
<evidence type="ECO:0000256" key="5">
    <source>
        <dbReference type="ARBA" id="ARBA00022728"/>
    </source>
</evidence>
<dbReference type="InterPro" id="IPR014906">
    <property type="entry name" value="PRP4-like"/>
</dbReference>
<comment type="caution">
    <text evidence="11">The sequence shown here is derived from an EMBL/GenBank/DDBJ whole genome shotgun (WGS) entry which is preliminary data.</text>
</comment>